<name>A0AAE3XLE7_9BACT</name>
<dbReference type="InterPro" id="IPR036514">
    <property type="entry name" value="SGNH_hydro_sf"/>
</dbReference>
<gene>
    <name evidence="1" type="ORF">HNQ88_001139</name>
</gene>
<dbReference type="SUPFAM" id="SSF52266">
    <property type="entry name" value="SGNH hydrolase"/>
    <property type="match status" value="1"/>
</dbReference>
<dbReference type="RefSeq" id="WP_309937628.1">
    <property type="nucleotide sequence ID" value="NZ_AP025305.1"/>
</dbReference>
<dbReference type="PROSITE" id="PS51257">
    <property type="entry name" value="PROKAR_LIPOPROTEIN"/>
    <property type="match status" value="1"/>
</dbReference>
<dbReference type="GO" id="GO:0016788">
    <property type="term" value="F:hydrolase activity, acting on ester bonds"/>
    <property type="evidence" value="ECO:0007669"/>
    <property type="project" value="UniProtKB-ARBA"/>
</dbReference>
<evidence type="ECO:0008006" key="3">
    <source>
        <dbReference type="Google" id="ProtNLM"/>
    </source>
</evidence>
<dbReference type="EMBL" id="JAVDQD010000001">
    <property type="protein sequence ID" value="MDR6238163.1"/>
    <property type="molecule type" value="Genomic_DNA"/>
</dbReference>
<sequence>MRNNNILYIVALLFSFAACKDLEPDVDYANGSGSLDVSKYVAIGNSLTAGFANNGLYEAAQVQSFPAIFSKQLTPFGINEISQPIAVRTGTGYQVLTGFDPQTGSPIIDMISNEADQMAFMQKVDYSINNYGVPGIKVMQLNTPLLSANPFFARISNDGDTYLDLIKRSEMTFFTMWLGSNDVLDYAIVGGSSGEEALTPQAVFEGNYSLMLDVLKEKQAKGVIGTIPDIGLIPFFTTVGPTLVSGLKAQGFQPGTVPVAQAAGLEFAFKAMGYTFQNEKGEASDVLFQRGNVEGAEIAYITPYFESGKTGSKVLGALRWDESNQELELTSTFIPLTAQNGVLAKLAFIEANIAKALEEAAKGNFELLIEFIFASELILDPREYGLAVDRTGVFNNFIEGQESSDFAIYHSNDALMPLANPSYLLENGTSFTSQYILGGAFSLDGIHMTPRGYAYVANGFIDAANKKFGSKFPRAFAWDYPAVDLP</sequence>
<organism evidence="1 2">
    <name type="scientific">Aureibacter tunicatorum</name>
    <dbReference type="NCBI Taxonomy" id="866807"/>
    <lineage>
        <taxon>Bacteria</taxon>
        <taxon>Pseudomonadati</taxon>
        <taxon>Bacteroidota</taxon>
        <taxon>Cytophagia</taxon>
        <taxon>Cytophagales</taxon>
        <taxon>Persicobacteraceae</taxon>
        <taxon>Aureibacter</taxon>
    </lineage>
</organism>
<keyword evidence="2" id="KW-1185">Reference proteome</keyword>
<dbReference type="Gene3D" id="3.40.50.1110">
    <property type="entry name" value="SGNH hydrolase"/>
    <property type="match status" value="1"/>
</dbReference>
<dbReference type="AlphaFoldDB" id="A0AAE3XLE7"/>
<accession>A0AAE3XLE7</accession>
<dbReference type="Proteomes" id="UP001185092">
    <property type="component" value="Unassembled WGS sequence"/>
</dbReference>
<protein>
    <recommendedName>
        <fullName evidence="3">GDSL-like lipase/acylhydrolase family protein</fullName>
    </recommendedName>
</protein>
<evidence type="ECO:0000313" key="2">
    <source>
        <dbReference type="Proteomes" id="UP001185092"/>
    </source>
</evidence>
<reference evidence="1" key="1">
    <citation type="submission" date="2023-07" db="EMBL/GenBank/DDBJ databases">
        <title>Genomic Encyclopedia of Type Strains, Phase IV (KMG-IV): sequencing the most valuable type-strain genomes for metagenomic binning, comparative biology and taxonomic classification.</title>
        <authorList>
            <person name="Goeker M."/>
        </authorList>
    </citation>
    <scope>NUCLEOTIDE SEQUENCE</scope>
    <source>
        <strain evidence="1">DSM 26174</strain>
    </source>
</reference>
<proteinExistence type="predicted"/>
<evidence type="ECO:0000313" key="1">
    <source>
        <dbReference type="EMBL" id="MDR6238163.1"/>
    </source>
</evidence>
<comment type="caution">
    <text evidence="1">The sequence shown here is derived from an EMBL/GenBank/DDBJ whole genome shotgun (WGS) entry which is preliminary data.</text>
</comment>